<dbReference type="OrthoDB" id="6431331at2759"/>
<keyword evidence="2" id="KW-0378">Hydrolase</keyword>
<organism evidence="2 3">
    <name type="scientific">Parasponia andersonii</name>
    <name type="common">Sponia andersonii</name>
    <dbReference type="NCBI Taxonomy" id="3476"/>
    <lineage>
        <taxon>Eukaryota</taxon>
        <taxon>Viridiplantae</taxon>
        <taxon>Streptophyta</taxon>
        <taxon>Embryophyta</taxon>
        <taxon>Tracheophyta</taxon>
        <taxon>Spermatophyta</taxon>
        <taxon>Magnoliopsida</taxon>
        <taxon>eudicotyledons</taxon>
        <taxon>Gunneridae</taxon>
        <taxon>Pentapetalae</taxon>
        <taxon>rosids</taxon>
        <taxon>fabids</taxon>
        <taxon>Rosales</taxon>
        <taxon>Cannabaceae</taxon>
        <taxon>Parasponia</taxon>
    </lineage>
</organism>
<dbReference type="AlphaFoldDB" id="A0A2P5C9Z7"/>
<dbReference type="EMBL" id="JXTB01000155">
    <property type="protein sequence ID" value="PON57851.1"/>
    <property type="molecule type" value="Genomic_DNA"/>
</dbReference>
<gene>
    <name evidence="2" type="ORF">PanWU01x14_170640</name>
</gene>
<keyword evidence="3" id="KW-1185">Reference proteome</keyword>
<protein>
    <submittedName>
        <fullName evidence="2">Alpha/beta hydrolase fold</fullName>
    </submittedName>
</protein>
<accession>A0A2P5C9Z7</accession>
<dbReference type="InterPro" id="IPR029058">
    <property type="entry name" value="AB_hydrolase_fold"/>
</dbReference>
<dbReference type="InterPro" id="IPR000073">
    <property type="entry name" value="AB_hydrolase_1"/>
</dbReference>
<dbReference type="SUPFAM" id="SSF53474">
    <property type="entry name" value="alpha/beta-Hydrolases"/>
    <property type="match status" value="1"/>
</dbReference>
<evidence type="ECO:0000259" key="1">
    <source>
        <dbReference type="Pfam" id="PF00561"/>
    </source>
</evidence>
<dbReference type="PRINTS" id="PR00111">
    <property type="entry name" value="ABHYDROLASE"/>
</dbReference>
<reference evidence="3" key="1">
    <citation type="submission" date="2016-06" db="EMBL/GenBank/DDBJ databases">
        <title>Parallel loss of symbiosis genes in relatives of nitrogen-fixing non-legume Parasponia.</title>
        <authorList>
            <person name="Van Velzen R."/>
            <person name="Holmer R."/>
            <person name="Bu F."/>
            <person name="Rutten L."/>
            <person name="Van Zeijl A."/>
            <person name="Liu W."/>
            <person name="Santuari L."/>
            <person name="Cao Q."/>
            <person name="Sharma T."/>
            <person name="Shen D."/>
            <person name="Roswanjaya Y."/>
            <person name="Wardhani T."/>
            <person name="Kalhor M.S."/>
            <person name="Jansen J."/>
            <person name="Van den Hoogen J."/>
            <person name="Gungor B."/>
            <person name="Hartog M."/>
            <person name="Hontelez J."/>
            <person name="Verver J."/>
            <person name="Yang W.-C."/>
            <person name="Schijlen E."/>
            <person name="Repin R."/>
            <person name="Schilthuizen M."/>
            <person name="Schranz E."/>
            <person name="Heidstra R."/>
            <person name="Miyata K."/>
            <person name="Fedorova E."/>
            <person name="Kohlen W."/>
            <person name="Bisseling T."/>
            <person name="Smit S."/>
            <person name="Geurts R."/>
        </authorList>
    </citation>
    <scope>NUCLEOTIDE SEQUENCE [LARGE SCALE GENOMIC DNA]</scope>
    <source>
        <strain evidence="3">cv. WU1-14</strain>
    </source>
</reference>
<name>A0A2P5C9Z7_PARAD</name>
<dbReference type="Gene3D" id="3.40.50.1820">
    <property type="entry name" value="alpha/beta hydrolase"/>
    <property type="match status" value="1"/>
</dbReference>
<dbReference type="Pfam" id="PF00561">
    <property type="entry name" value="Abhydrolase_1"/>
    <property type="match status" value="1"/>
</dbReference>
<evidence type="ECO:0000313" key="2">
    <source>
        <dbReference type="EMBL" id="PON57851.1"/>
    </source>
</evidence>
<dbReference type="STRING" id="3476.A0A2P5C9Z7"/>
<dbReference type="InterPro" id="IPR052370">
    <property type="entry name" value="Meta-cleavage_hydrolase"/>
</dbReference>
<dbReference type="PANTHER" id="PTHR43139:SF22">
    <property type="entry name" value="AB HYDROLASE-1 DOMAIN-CONTAINING PROTEIN"/>
    <property type="match status" value="1"/>
</dbReference>
<dbReference type="GO" id="GO:0016787">
    <property type="term" value="F:hydrolase activity"/>
    <property type="evidence" value="ECO:0007669"/>
    <property type="project" value="UniProtKB-KW"/>
</dbReference>
<proteinExistence type="predicted"/>
<comment type="caution">
    <text evidence="2">The sequence shown here is derived from an EMBL/GenBank/DDBJ whole genome shotgun (WGS) entry which is preliminary data.</text>
</comment>
<feature type="domain" description="AB hydrolase-1" evidence="1">
    <location>
        <begin position="44"/>
        <end position="162"/>
    </location>
</feature>
<dbReference type="Proteomes" id="UP000237105">
    <property type="component" value="Unassembled WGS sequence"/>
</dbReference>
<sequence>MVGMRPQRVEIQPGTVMNFWVPTEKSKGSSSTTVQPNDKRPKKAVVFLHGFAADGIFNWQFQVLSLANKYAVYVPDFLFFGDSITDSTDRSPSFQAACVAKGLSKLGVEKCTLVGLSYGGMVGFKMAQLFPDLVESMVVSCSVMALTESVSSESLRRIGFKSWSDCLLPETVEGVKAMFDVGTYKLPNVPDWIYKQFLEVMFDNRKEKKELLEALIVSDNDFIVPHYPQRVALLWGQNDKIFNMETASNLKTQLGERATLESIEKGGHLVPLERPCVYNNNLKKILASLLEEGALPHNMIYIQQTWRASSPRVVS</sequence>
<dbReference type="PANTHER" id="PTHR43139">
    <property type="entry name" value="SI:DKEY-122A22.2"/>
    <property type="match status" value="1"/>
</dbReference>
<evidence type="ECO:0000313" key="3">
    <source>
        <dbReference type="Proteomes" id="UP000237105"/>
    </source>
</evidence>